<proteinExistence type="predicted"/>
<dbReference type="RefSeq" id="WP_103128348.1">
    <property type="nucleotide sequence ID" value="NZ_BFAG01000003.1"/>
</dbReference>
<dbReference type="Gene3D" id="3.10.620.30">
    <property type="match status" value="1"/>
</dbReference>
<comment type="caution">
    <text evidence="2">The sequence shown here is derived from an EMBL/GenBank/DDBJ whole genome shotgun (WGS) entry which is preliminary data.</text>
</comment>
<dbReference type="SUPFAM" id="SSF54001">
    <property type="entry name" value="Cysteine proteinases"/>
    <property type="match status" value="1"/>
</dbReference>
<feature type="domain" description="Transglutaminase-like" evidence="1">
    <location>
        <begin position="94"/>
        <end position="156"/>
    </location>
</feature>
<name>A0A2I9CT25_9DEIO</name>
<accession>A0A2I9CT25</accession>
<dbReference type="InterPro" id="IPR038765">
    <property type="entry name" value="Papain-like_cys_pep_sf"/>
</dbReference>
<evidence type="ECO:0000259" key="1">
    <source>
        <dbReference type="SMART" id="SM00460"/>
    </source>
</evidence>
<dbReference type="InterPro" id="IPR002931">
    <property type="entry name" value="Transglutaminase-like"/>
</dbReference>
<dbReference type="SMART" id="SM00460">
    <property type="entry name" value="TGc"/>
    <property type="match status" value="1"/>
</dbReference>
<dbReference type="AlphaFoldDB" id="A0A2I9CT25"/>
<dbReference type="EMBL" id="BFAG01000003">
    <property type="protein sequence ID" value="GBF04874.1"/>
    <property type="molecule type" value="Genomic_DNA"/>
</dbReference>
<reference evidence="3" key="1">
    <citation type="submission" date="2018-01" db="EMBL/GenBank/DDBJ databases">
        <title>Draft Genome Sequence of the Radioresistant Bacterium Deinococcus aerius TR0125, Isolated from the Higher Atmosphere above Japan.</title>
        <authorList>
            <person name="Satoh K."/>
            <person name="Arai H."/>
            <person name="Sanzen T."/>
            <person name="Kawaguchi Y."/>
            <person name="Hayashi H."/>
            <person name="Yokobori S."/>
            <person name="Yamagishi A."/>
            <person name="Oono Y."/>
            <person name="Narumi I."/>
        </authorList>
    </citation>
    <scope>NUCLEOTIDE SEQUENCE [LARGE SCALE GENOMIC DNA]</scope>
    <source>
        <strain evidence="3">TR0125</strain>
    </source>
</reference>
<keyword evidence="3" id="KW-1185">Reference proteome</keyword>
<dbReference type="OrthoDB" id="148799at2"/>
<protein>
    <submittedName>
        <fullName evidence="2">Transglutaminase</fullName>
    </submittedName>
</protein>
<evidence type="ECO:0000313" key="2">
    <source>
        <dbReference type="EMBL" id="GBF04874.1"/>
    </source>
</evidence>
<dbReference type="Pfam" id="PF01841">
    <property type="entry name" value="Transglut_core"/>
    <property type="match status" value="1"/>
</dbReference>
<evidence type="ECO:0000313" key="3">
    <source>
        <dbReference type="Proteomes" id="UP000236569"/>
    </source>
</evidence>
<dbReference type="Proteomes" id="UP000236569">
    <property type="component" value="Unassembled WGS sequence"/>
</dbReference>
<gene>
    <name evidence="2" type="ORF">DAERI_030040</name>
</gene>
<organism evidence="2 3">
    <name type="scientific">Deinococcus aerius</name>
    <dbReference type="NCBI Taxonomy" id="200253"/>
    <lineage>
        <taxon>Bacteria</taxon>
        <taxon>Thermotogati</taxon>
        <taxon>Deinococcota</taxon>
        <taxon>Deinococci</taxon>
        <taxon>Deinococcales</taxon>
        <taxon>Deinococcaceae</taxon>
        <taxon>Deinococcus</taxon>
    </lineage>
</organism>
<sequence length="293" mass="32534">MTTPQHSALDFFRQPGPHTDLGPYRAAFHDLPRDVPALCEIVRGLVLHPFDAHLFGVQLPPERDAQDGSHRGVQAKLRRILELDGRDLTLPRPPERRLSAHCMNFAVLLTALLHHQGVPARVRSGFVMTGEEHYNHWITEYWRDEENRWVRVDPQLGPEQRRAAGVTYDAHDLQPGQFQTATEVWARCRGGESGAVRYGWDWSQPQAHGWPYLRGQVVHDLAAVHGVDSFPSSDRWGLIGAAGVTQADLALLDRAAALTNLGNAAFGELRALYEGDPRLRAPALAPGAGRSSI</sequence>